<accession>A0ABQ3XP54</accession>
<organism evidence="3 4">
    <name type="scientific">Actinoplanes couchii</name>
    <dbReference type="NCBI Taxonomy" id="403638"/>
    <lineage>
        <taxon>Bacteria</taxon>
        <taxon>Bacillati</taxon>
        <taxon>Actinomycetota</taxon>
        <taxon>Actinomycetes</taxon>
        <taxon>Micromonosporales</taxon>
        <taxon>Micromonosporaceae</taxon>
        <taxon>Actinoplanes</taxon>
    </lineage>
</organism>
<keyword evidence="1" id="KW-0732">Signal</keyword>
<proteinExistence type="predicted"/>
<evidence type="ECO:0000313" key="3">
    <source>
        <dbReference type="EMBL" id="GID60283.1"/>
    </source>
</evidence>
<dbReference type="Gene3D" id="2.60.40.10">
    <property type="entry name" value="Immunoglobulins"/>
    <property type="match status" value="5"/>
</dbReference>
<evidence type="ECO:0000259" key="2">
    <source>
        <dbReference type="Pfam" id="PF12245"/>
    </source>
</evidence>
<evidence type="ECO:0000256" key="1">
    <source>
        <dbReference type="SAM" id="SignalP"/>
    </source>
</evidence>
<comment type="caution">
    <text evidence="3">The sequence shown here is derived from an EMBL/GenBank/DDBJ whole genome shotgun (WGS) entry which is preliminary data.</text>
</comment>
<dbReference type="InterPro" id="IPR022038">
    <property type="entry name" value="Ig-like_bact"/>
</dbReference>
<dbReference type="EMBL" id="BOMG01000105">
    <property type="protein sequence ID" value="GID60283.1"/>
    <property type="molecule type" value="Genomic_DNA"/>
</dbReference>
<feature type="domain" description="Ig-like" evidence="2">
    <location>
        <begin position="383"/>
        <end position="410"/>
    </location>
</feature>
<feature type="chain" id="PRO_5046501165" description="Ig-like domain-containing protein" evidence="1">
    <location>
        <begin position="40"/>
        <end position="499"/>
    </location>
</feature>
<reference evidence="3 4" key="1">
    <citation type="submission" date="2021-01" db="EMBL/GenBank/DDBJ databases">
        <title>Whole genome shotgun sequence of Actinoplanes couchii NBRC 106145.</title>
        <authorList>
            <person name="Komaki H."/>
            <person name="Tamura T."/>
        </authorList>
    </citation>
    <scope>NUCLEOTIDE SEQUENCE [LARGE SCALE GENOMIC DNA]</scope>
    <source>
        <strain evidence="3 4">NBRC 106145</strain>
    </source>
</reference>
<keyword evidence="4" id="KW-1185">Reference proteome</keyword>
<dbReference type="Pfam" id="PF12245">
    <property type="entry name" value="Big_3_2"/>
    <property type="match status" value="1"/>
</dbReference>
<sequence>MCNTSIYGGYVRRTPRSATALLVLVTALAAGTAATPAHAAEPPVIDLGLAAGQQVNKTMVITPAVPAGTDVTEIRLFVNGGLVAWDWTAPWSLTWNTARHADADAVLQLELLDSHGAWTRTDPLTVRVRNRAATAFFPWPNDGQRTIPNTFYQGKSFDFGVSAPAGIDTVTRVDLLLGDKVIDSATAAPWTVTWDGTGPDGRVLLQSRTYDDLGNVGTSQVYAFVDRTPPSLEIGFDEVDGFVRHGGRINVASEDASQIDRVELWINGRLIRTDRTIQSNGVGAVNLLWDPAAANGPATMTVRSYDTVGHVAEHTRTVIVDNNPPAVTFTPAANAYVRGTITTTATGIKDATGLSYLSGYLNNLAYTHKAPWSVRLDSRLVADGRRTLQVMAMDKAGNVTTLNRTITVDNTAPGISYRQAPKNNSRVTKKFAVTAAATDRFGIARVQLLVNGKVVATDTKAAYTFTINPKKYGKKFTVQLRTYDRAGNVKNTAKRTYRR</sequence>
<evidence type="ECO:0000313" key="4">
    <source>
        <dbReference type="Proteomes" id="UP000612282"/>
    </source>
</evidence>
<dbReference type="InterPro" id="IPR013783">
    <property type="entry name" value="Ig-like_fold"/>
</dbReference>
<feature type="signal peptide" evidence="1">
    <location>
        <begin position="1"/>
        <end position="39"/>
    </location>
</feature>
<gene>
    <name evidence="3" type="ORF">Aco03nite_086870</name>
</gene>
<dbReference type="Pfam" id="PF17957">
    <property type="entry name" value="Big_7"/>
    <property type="match status" value="2"/>
</dbReference>
<name>A0ABQ3XP54_9ACTN</name>
<dbReference type="Proteomes" id="UP000612282">
    <property type="component" value="Unassembled WGS sequence"/>
</dbReference>
<protein>
    <recommendedName>
        <fullName evidence="2">Ig-like domain-containing protein</fullName>
    </recommendedName>
</protein>